<reference evidence="1 2" key="1">
    <citation type="submission" date="2023-12" db="EMBL/GenBank/DDBJ databases">
        <title>Novel species of the genus Arcicella isolated from rivers.</title>
        <authorList>
            <person name="Lu H."/>
        </authorList>
    </citation>
    <scope>NUCLEOTIDE SEQUENCE [LARGE SCALE GENOMIC DNA]</scope>
    <source>
        <strain evidence="1 2">DC2W</strain>
    </source>
</reference>
<organism evidence="1 2">
    <name type="scientific">Arcicella gelida</name>
    <dbReference type="NCBI Taxonomy" id="2984195"/>
    <lineage>
        <taxon>Bacteria</taxon>
        <taxon>Pseudomonadati</taxon>
        <taxon>Bacteroidota</taxon>
        <taxon>Cytophagia</taxon>
        <taxon>Cytophagales</taxon>
        <taxon>Flectobacillaceae</taxon>
        <taxon>Arcicella</taxon>
    </lineage>
</organism>
<dbReference type="Proteomes" id="UP001303899">
    <property type="component" value="Unassembled WGS sequence"/>
</dbReference>
<sequence>MLDKAENYQSHLDYFSSKKIDVTHPGFYDDEKFIKLEQTNPNLLDNYASFVSQKVFNKDYLSNAERVIKKTAELLFEQLHKDGRQGACTDASMAMSRILEKEGIWNYQVKGSLTITFPNQTNIKRKYFWSVDQGNYVAAHSWLIAPPYKIIDITVRQQAYKQGETQFLPNLILKKETKFSTLELEDIVEPNLLSLFYNQYGKNKTKIINAISPNLQSFSNLFKPEVVEENGVIFKYSSTGIVAPDLPFEQATSLKLNGLYGIDIYNKIIKPQLQD</sequence>
<keyword evidence="2" id="KW-1185">Reference proteome</keyword>
<name>A0ABU5SBY6_9BACT</name>
<comment type="caution">
    <text evidence="1">The sequence shown here is derived from an EMBL/GenBank/DDBJ whole genome shotgun (WGS) entry which is preliminary data.</text>
</comment>
<evidence type="ECO:0008006" key="3">
    <source>
        <dbReference type="Google" id="ProtNLM"/>
    </source>
</evidence>
<evidence type="ECO:0000313" key="1">
    <source>
        <dbReference type="EMBL" id="MEA5405983.1"/>
    </source>
</evidence>
<accession>A0ABU5SBY6</accession>
<dbReference type="RefSeq" id="WP_323699350.1">
    <property type="nucleotide sequence ID" value="NZ_JAYGIL010000052.1"/>
</dbReference>
<dbReference type="EMBL" id="JAYGIL010000052">
    <property type="protein sequence ID" value="MEA5405983.1"/>
    <property type="molecule type" value="Genomic_DNA"/>
</dbReference>
<protein>
    <recommendedName>
        <fullName evidence="3">Transglutaminase-like domain-containing protein</fullName>
    </recommendedName>
</protein>
<evidence type="ECO:0000313" key="2">
    <source>
        <dbReference type="Proteomes" id="UP001303899"/>
    </source>
</evidence>
<proteinExistence type="predicted"/>
<gene>
    <name evidence="1" type="ORF">VB776_23795</name>
</gene>